<dbReference type="GO" id="GO:0003723">
    <property type="term" value="F:RNA binding"/>
    <property type="evidence" value="ECO:0007669"/>
    <property type="project" value="UniProtKB-UniRule"/>
</dbReference>
<reference evidence="6" key="1">
    <citation type="submission" date="2015-01" db="EMBL/GenBank/DDBJ databases">
        <authorList>
            <person name="Manzoor Shahid"/>
            <person name="Zubair Saima"/>
        </authorList>
    </citation>
    <scope>NUCLEOTIDE SEQUENCE [LARGE SCALE GENOMIC DNA]</scope>
    <source>
        <strain evidence="6">Sp3</strain>
    </source>
</reference>
<sequence length="379" mass="43566">MKKIELIATATFGLEAVVAREVQDLGYETEVENARVIFQGDERAVCRSNLWLRSADRVLIRVGEFKALTFDELFEKTKALPWADWLPENASFPVEGKSVKSKLFSISDCQAIVKKAIVESMKKKYHRKWFDETGPLYTIEVSLLQDVATLTIDTSGAGLHKRGYRKLSTSAPLKETLAAAMINLSYWNSERILFDPFCGSGTIPIEAALIGLNAAPGLHREFAAESWLYLPQRFWSEARQEAEDLIRRDLKLNIRGTDIDPKVMSIARYHAKLAGVNDYVSFQQMPVADLRTKKKYGCLICNPPYGERLEDVKEVEQLYRQMGVTFKPLDTWSLYVLTSYRNFERLFGRRADRRRKLYNGRIECQYYQFYGPRPPRRGS</sequence>
<dbReference type="Gene3D" id="3.30.2130.30">
    <property type="match status" value="1"/>
</dbReference>
<keyword evidence="1 5" id="KW-0489">Methyltransferase</keyword>
<dbReference type="GO" id="GO:0070043">
    <property type="term" value="F:rRNA (guanine-N7-)-methyltransferase activity"/>
    <property type="evidence" value="ECO:0007669"/>
    <property type="project" value="TreeGrafter"/>
</dbReference>
<feature type="domain" description="THUMP" evidence="4">
    <location>
        <begin position="44"/>
        <end position="154"/>
    </location>
</feature>
<evidence type="ECO:0000313" key="6">
    <source>
        <dbReference type="Proteomes" id="UP000046155"/>
    </source>
</evidence>
<dbReference type="EC" id="2.1.1.-" evidence="5"/>
<dbReference type="SMART" id="SM00981">
    <property type="entry name" value="THUMP"/>
    <property type="match status" value="1"/>
</dbReference>
<evidence type="ECO:0000259" key="4">
    <source>
        <dbReference type="PROSITE" id="PS51165"/>
    </source>
</evidence>
<dbReference type="PANTHER" id="PTHR47313">
    <property type="entry name" value="RIBOSOMAL RNA LARGE SUBUNIT METHYLTRANSFERASE K/L"/>
    <property type="match status" value="1"/>
</dbReference>
<protein>
    <submittedName>
        <fullName evidence="5">Putative RNA methyltransferase YpsC</fullName>
        <ecNumber evidence="5">2.1.1.-</ecNumber>
    </submittedName>
</protein>
<dbReference type="InterPro" id="IPR000241">
    <property type="entry name" value="RlmKL-like_Mtase"/>
</dbReference>
<keyword evidence="2 5" id="KW-0808">Transferase</keyword>
<dbReference type="OrthoDB" id="9809404at2"/>
<dbReference type="Pfam" id="PF22020">
    <property type="entry name" value="RlmL_1st"/>
    <property type="match status" value="1"/>
</dbReference>
<name>A0A0B7MRH4_9FIRM</name>
<dbReference type="PROSITE" id="PS00092">
    <property type="entry name" value="N6_MTASE"/>
    <property type="match status" value="1"/>
</dbReference>
<evidence type="ECO:0000256" key="3">
    <source>
        <dbReference type="PROSITE-ProRule" id="PRU00529"/>
    </source>
</evidence>
<dbReference type="PROSITE" id="PS01261">
    <property type="entry name" value="UPF0020"/>
    <property type="match status" value="1"/>
</dbReference>
<dbReference type="Proteomes" id="UP000046155">
    <property type="component" value="Unassembled WGS sequence"/>
</dbReference>
<dbReference type="AlphaFoldDB" id="A0A0B7MRH4"/>
<dbReference type="CDD" id="cd11715">
    <property type="entry name" value="THUMP_AdoMetMT"/>
    <property type="match status" value="1"/>
</dbReference>
<dbReference type="InterPro" id="IPR053943">
    <property type="entry name" value="RlmKL-like_Mtase_CS"/>
</dbReference>
<dbReference type="InterPro" id="IPR004114">
    <property type="entry name" value="THUMP_dom"/>
</dbReference>
<evidence type="ECO:0000256" key="1">
    <source>
        <dbReference type="ARBA" id="ARBA00022603"/>
    </source>
</evidence>
<keyword evidence="3" id="KW-0694">RNA-binding</keyword>
<dbReference type="PANTHER" id="PTHR47313:SF1">
    <property type="entry name" value="RIBOSOMAL RNA LARGE SUBUNIT METHYLTRANSFERASE K_L"/>
    <property type="match status" value="1"/>
</dbReference>
<dbReference type="EMBL" id="CDRZ01000278">
    <property type="protein sequence ID" value="CEO90252.1"/>
    <property type="molecule type" value="Genomic_DNA"/>
</dbReference>
<evidence type="ECO:0000313" key="5">
    <source>
        <dbReference type="EMBL" id="CEO90252.1"/>
    </source>
</evidence>
<keyword evidence="6" id="KW-1185">Reference proteome</keyword>
<dbReference type="PROSITE" id="PS51165">
    <property type="entry name" value="THUMP"/>
    <property type="match status" value="1"/>
</dbReference>
<organism evidence="5 6">
    <name type="scientific">Syntrophaceticus schinkii</name>
    <dbReference type="NCBI Taxonomy" id="499207"/>
    <lineage>
        <taxon>Bacteria</taxon>
        <taxon>Bacillati</taxon>
        <taxon>Bacillota</taxon>
        <taxon>Clostridia</taxon>
        <taxon>Thermoanaerobacterales</taxon>
        <taxon>Thermoanaerobacterales Family III. Incertae Sedis</taxon>
        <taxon>Syntrophaceticus</taxon>
    </lineage>
</organism>
<dbReference type="Pfam" id="PF01170">
    <property type="entry name" value="UPF0020"/>
    <property type="match status" value="1"/>
</dbReference>
<dbReference type="SUPFAM" id="SSF53335">
    <property type="entry name" value="S-adenosyl-L-methionine-dependent methyltransferases"/>
    <property type="match status" value="1"/>
</dbReference>
<dbReference type="InterPro" id="IPR002052">
    <property type="entry name" value="DNA_methylase_N6_adenine_CS"/>
</dbReference>
<gene>
    <name evidence="5" type="primary">ypsC</name>
    <name evidence="5" type="ORF">SSCH_780010</name>
</gene>
<evidence type="ECO:0000256" key="2">
    <source>
        <dbReference type="ARBA" id="ARBA00022679"/>
    </source>
</evidence>
<dbReference type="GO" id="GO:0008990">
    <property type="term" value="F:rRNA (guanine-N2-)-methyltransferase activity"/>
    <property type="evidence" value="ECO:0007669"/>
    <property type="project" value="TreeGrafter"/>
</dbReference>
<dbReference type="Pfam" id="PF02926">
    <property type="entry name" value="THUMP"/>
    <property type="match status" value="1"/>
</dbReference>
<dbReference type="Gene3D" id="3.40.50.150">
    <property type="entry name" value="Vaccinia Virus protein VP39"/>
    <property type="match status" value="1"/>
</dbReference>
<accession>A0A0B7MRH4</accession>
<proteinExistence type="predicted"/>
<dbReference type="InterPro" id="IPR054170">
    <property type="entry name" value="RlmL_1st"/>
</dbReference>
<dbReference type="RefSeq" id="WP_044666038.1">
    <property type="nucleotide sequence ID" value="NZ_CDRZ01000278.1"/>
</dbReference>
<dbReference type="InterPro" id="IPR029063">
    <property type="entry name" value="SAM-dependent_MTases_sf"/>
</dbReference>